<feature type="transmembrane region" description="Helical" evidence="2">
    <location>
        <begin position="140"/>
        <end position="161"/>
    </location>
</feature>
<dbReference type="PANTHER" id="PTHR34989:SF1">
    <property type="entry name" value="PROTEIN HDED"/>
    <property type="match status" value="1"/>
</dbReference>
<dbReference type="Pfam" id="PF03729">
    <property type="entry name" value="DUF308"/>
    <property type="match status" value="1"/>
</dbReference>
<feature type="transmembrane region" description="Helical" evidence="2">
    <location>
        <begin position="194"/>
        <end position="216"/>
    </location>
</feature>
<dbReference type="PATRIC" id="fig|989403.3.peg.654"/>
<dbReference type="PANTHER" id="PTHR34989">
    <property type="entry name" value="PROTEIN HDED"/>
    <property type="match status" value="1"/>
</dbReference>
<keyword evidence="2" id="KW-0472">Membrane</keyword>
<feature type="transmembrane region" description="Helical" evidence="2">
    <location>
        <begin position="57"/>
        <end position="77"/>
    </location>
</feature>
<keyword evidence="2" id="KW-1133">Transmembrane helix</keyword>
<name>A0A166AMX1_9HYPH</name>
<evidence type="ECO:0000256" key="1">
    <source>
        <dbReference type="SAM" id="MobiDB-lite"/>
    </source>
</evidence>
<dbReference type="EMBL" id="LMCB01000004">
    <property type="protein sequence ID" value="KZL21322.1"/>
    <property type="molecule type" value="Genomic_DNA"/>
</dbReference>
<dbReference type="STRING" id="989403.SAMN05421798_105236"/>
<dbReference type="Proteomes" id="UP000076577">
    <property type="component" value="Unassembled WGS sequence"/>
</dbReference>
<dbReference type="InterPro" id="IPR005325">
    <property type="entry name" value="DUF308_memb"/>
</dbReference>
<keyword evidence="4" id="KW-1185">Reference proteome</keyword>
<dbReference type="AlphaFoldDB" id="A0A166AMX1"/>
<feature type="transmembrane region" description="Helical" evidence="2">
    <location>
        <begin position="83"/>
        <end position="102"/>
    </location>
</feature>
<protein>
    <submittedName>
        <fullName evidence="3">Acid-resistance membrane protein</fullName>
    </submittedName>
</protein>
<keyword evidence="2" id="KW-0812">Transmembrane</keyword>
<feature type="transmembrane region" description="Helical" evidence="2">
    <location>
        <begin position="168"/>
        <end position="188"/>
    </location>
</feature>
<dbReference type="GO" id="GO:0005886">
    <property type="term" value="C:plasma membrane"/>
    <property type="evidence" value="ECO:0007669"/>
    <property type="project" value="TreeGrafter"/>
</dbReference>
<gene>
    <name evidence="3" type="ORF">PsAD2_00613</name>
</gene>
<sequence length="225" mass="24108">MVLLRELSRLYAASDGYTLYEGDPDDMSGQEHNTGGTPPPHVPEPAPDLAQLVRDNWWKFLVLGVLMVIGGMIVLIIPYASSIAVALVIGLVLIVVGVLQLWHAMQVKEWGGFLWQSLIGIVALLGGIAIYYNPVAGTQALTLVMSIVFIAQGLAQAVLSFRLRPHGGWGWILASGLIAIAAGLMIFMDFPASTAWALGLVAGISILFNGWSYIAIAMGAHRSRS</sequence>
<organism evidence="3 4">
    <name type="scientific">Pseudovibrio axinellae</name>
    <dbReference type="NCBI Taxonomy" id="989403"/>
    <lineage>
        <taxon>Bacteria</taxon>
        <taxon>Pseudomonadati</taxon>
        <taxon>Pseudomonadota</taxon>
        <taxon>Alphaproteobacteria</taxon>
        <taxon>Hyphomicrobiales</taxon>
        <taxon>Stappiaceae</taxon>
        <taxon>Pseudovibrio</taxon>
    </lineage>
</organism>
<dbReference type="InterPro" id="IPR052712">
    <property type="entry name" value="Acid_resist_chaperone_HdeD"/>
</dbReference>
<evidence type="ECO:0000256" key="2">
    <source>
        <dbReference type="SAM" id="Phobius"/>
    </source>
</evidence>
<feature type="region of interest" description="Disordered" evidence="1">
    <location>
        <begin position="23"/>
        <end position="42"/>
    </location>
</feature>
<proteinExistence type="predicted"/>
<feature type="transmembrane region" description="Helical" evidence="2">
    <location>
        <begin position="114"/>
        <end position="134"/>
    </location>
</feature>
<comment type="caution">
    <text evidence="3">The sequence shown here is derived from an EMBL/GenBank/DDBJ whole genome shotgun (WGS) entry which is preliminary data.</text>
</comment>
<accession>A0A166AMX1</accession>
<evidence type="ECO:0000313" key="4">
    <source>
        <dbReference type="Proteomes" id="UP000076577"/>
    </source>
</evidence>
<reference evidence="3 4" key="1">
    <citation type="journal article" date="2016" name="Front. Microbiol.">
        <title>Comparative Genomic Analysis Reveals a Diverse Repertoire of Genes Involved in Prokaryote-Eukaryote Interactions within the Pseudovibrio Genus.</title>
        <authorList>
            <person name="Romano S."/>
            <person name="Fernandez-Guerra A."/>
            <person name="Reen F.J."/>
            <person name="Glockner F.O."/>
            <person name="Crowley S.P."/>
            <person name="O'Sullivan O."/>
            <person name="Cotter P.D."/>
            <person name="Adams C."/>
            <person name="Dobson A.D."/>
            <person name="O'Gara F."/>
        </authorList>
    </citation>
    <scope>NUCLEOTIDE SEQUENCE [LARGE SCALE GENOMIC DNA]</scope>
    <source>
        <strain evidence="3 4">Ad2</strain>
    </source>
</reference>
<evidence type="ECO:0000313" key="3">
    <source>
        <dbReference type="EMBL" id="KZL21322.1"/>
    </source>
</evidence>